<comment type="caution">
    <text evidence="2">The sequence shown here is derived from an EMBL/GenBank/DDBJ whole genome shotgun (WGS) entry which is preliminary data.</text>
</comment>
<dbReference type="GO" id="GO:0016740">
    <property type="term" value="F:transferase activity"/>
    <property type="evidence" value="ECO:0007669"/>
    <property type="project" value="UniProtKB-KW"/>
</dbReference>
<dbReference type="EMBL" id="LLXZ01000168">
    <property type="protein sequence ID" value="KRR00670.1"/>
    <property type="molecule type" value="Genomic_DNA"/>
</dbReference>
<dbReference type="Proteomes" id="UP000050863">
    <property type="component" value="Unassembled WGS sequence"/>
</dbReference>
<dbReference type="AlphaFoldDB" id="A0A0R3L185"/>
<name>A0A0R3L185_9BRAD</name>
<protein>
    <submittedName>
        <fullName evidence="2">Arylsulfate sulfotransferase</fullName>
    </submittedName>
</protein>
<feature type="domain" description="Ribbon-helix-helix" evidence="1">
    <location>
        <begin position="6"/>
        <end position="68"/>
    </location>
</feature>
<evidence type="ECO:0000313" key="3">
    <source>
        <dbReference type="Proteomes" id="UP000050863"/>
    </source>
</evidence>
<proteinExistence type="predicted"/>
<keyword evidence="2" id="KW-0808">Transferase</keyword>
<dbReference type="STRING" id="280332.CQ12_33800"/>
<dbReference type="InterPro" id="IPR027373">
    <property type="entry name" value="RHH_dom"/>
</dbReference>
<evidence type="ECO:0000313" key="2">
    <source>
        <dbReference type="EMBL" id="KRR00670.1"/>
    </source>
</evidence>
<keyword evidence="3" id="KW-1185">Reference proteome</keyword>
<organism evidence="2 3">
    <name type="scientific">Bradyrhizobium jicamae</name>
    <dbReference type="NCBI Taxonomy" id="280332"/>
    <lineage>
        <taxon>Bacteria</taxon>
        <taxon>Pseudomonadati</taxon>
        <taxon>Pseudomonadota</taxon>
        <taxon>Alphaproteobacteria</taxon>
        <taxon>Hyphomicrobiales</taxon>
        <taxon>Nitrobacteraceae</taxon>
        <taxon>Bradyrhizobium</taxon>
    </lineage>
</organism>
<dbReference type="Pfam" id="PF13467">
    <property type="entry name" value="RHH_4"/>
    <property type="match status" value="1"/>
</dbReference>
<dbReference type="Gene3D" id="1.10.3990.20">
    <property type="entry name" value="protein bp1543"/>
    <property type="match status" value="1"/>
</dbReference>
<dbReference type="OrthoDB" id="7477016at2"/>
<gene>
    <name evidence="2" type="ORF">CQ12_33800</name>
</gene>
<dbReference type="RefSeq" id="WP_057838641.1">
    <property type="nucleotide sequence ID" value="NZ_LLXZ01000168.1"/>
</dbReference>
<dbReference type="InterPro" id="IPR038268">
    <property type="entry name" value="RHH_sf"/>
</dbReference>
<evidence type="ECO:0000259" key="1">
    <source>
        <dbReference type="Pfam" id="PF13467"/>
    </source>
</evidence>
<accession>A0A0R3L185</accession>
<reference evidence="2 3" key="1">
    <citation type="submission" date="2014-03" db="EMBL/GenBank/DDBJ databases">
        <title>Bradyrhizobium valentinum sp. nov., isolated from effective nodules of Lupinus mariae-josephae, a lupine endemic of basic-lime soils in Eastern Spain.</title>
        <authorList>
            <person name="Duran D."/>
            <person name="Rey L."/>
            <person name="Navarro A."/>
            <person name="Busquets A."/>
            <person name="Imperial J."/>
            <person name="Ruiz-Argueso T."/>
        </authorList>
    </citation>
    <scope>NUCLEOTIDE SEQUENCE [LARGE SCALE GENOMIC DNA]</scope>
    <source>
        <strain evidence="2 3">PAC68</strain>
    </source>
</reference>
<sequence length="86" mass="9412">MKSPVVKRSIVVAGHKTSVSLEEAFWNGMKEISGLRNMTLSELVGEIDGNRQQGNLSSAIRLFVLDYFRTRAMPPAAAPDAPRPQA</sequence>